<gene>
    <name evidence="2" type="ORF">PX52LOC_01271</name>
</gene>
<evidence type="ECO:0000313" key="2">
    <source>
        <dbReference type="EMBL" id="QEL14383.1"/>
    </source>
</evidence>
<reference evidence="3" key="1">
    <citation type="submission" date="2019-08" db="EMBL/GenBank/DDBJ databases">
        <title>Limnoglobus roseus gen. nov., sp. nov., a novel freshwater planctomycete with a giant genome from the family Gemmataceae.</title>
        <authorList>
            <person name="Kulichevskaya I.S."/>
            <person name="Naumoff D.G."/>
            <person name="Miroshnikov K."/>
            <person name="Ivanova A."/>
            <person name="Philippov D.A."/>
            <person name="Hakobyan A."/>
            <person name="Rijpstra I.C."/>
            <person name="Sinninghe Damste J.S."/>
            <person name="Liesack W."/>
            <person name="Dedysh S.N."/>
        </authorList>
    </citation>
    <scope>NUCLEOTIDE SEQUENCE [LARGE SCALE GENOMIC DNA]</scope>
    <source>
        <strain evidence="3">PX52</strain>
    </source>
</reference>
<protein>
    <submittedName>
        <fullName evidence="2">IS200/IS605 family transposase</fullName>
    </submittedName>
</protein>
<dbReference type="Proteomes" id="UP000324974">
    <property type="component" value="Chromosome"/>
</dbReference>
<dbReference type="PANTHER" id="PTHR33360:SF2">
    <property type="entry name" value="TRANSPOSASE FOR INSERTION SEQUENCE ELEMENT IS200"/>
    <property type="match status" value="1"/>
</dbReference>
<dbReference type="PANTHER" id="PTHR33360">
    <property type="entry name" value="TRANSPOSASE FOR INSERTION SEQUENCE ELEMENT IS200"/>
    <property type="match status" value="1"/>
</dbReference>
<proteinExistence type="predicted"/>
<evidence type="ECO:0000313" key="3">
    <source>
        <dbReference type="Proteomes" id="UP000324974"/>
    </source>
</evidence>
<dbReference type="GO" id="GO:0004803">
    <property type="term" value="F:transposase activity"/>
    <property type="evidence" value="ECO:0007669"/>
    <property type="project" value="InterPro"/>
</dbReference>
<dbReference type="EMBL" id="CP042425">
    <property type="protein sequence ID" value="QEL14383.1"/>
    <property type="molecule type" value="Genomic_DNA"/>
</dbReference>
<dbReference type="SMART" id="SM01321">
    <property type="entry name" value="Y1_Tnp"/>
    <property type="match status" value="1"/>
</dbReference>
<dbReference type="AlphaFoldDB" id="A0A5C1A868"/>
<dbReference type="Pfam" id="PF01797">
    <property type="entry name" value="Y1_Tnp"/>
    <property type="match status" value="1"/>
</dbReference>
<name>A0A5C1A868_9BACT</name>
<dbReference type="GO" id="GO:0006313">
    <property type="term" value="P:DNA transposition"/>
    <property type="evidence" value="ECO:0007669"/>
    <property type="project" value="InterPro"/>
</dbReference>
<accession>A0A5C1A868</accession>
<dbReference type="SUPFAM" id="SSF143422">
    <property type="entry name" value="Transposase IS200-like"/>
    <property type="match status" value="1"/>
</dbReference>
<sequence>MPQTFTSLHYHIVFSTKHREPIITPDFQPRLYEYLGGIVRSQGGELVAAGGMPDHIHILVRLNQQHAVADVMRVLKANSSGWVHETFAARNSFAWQTGYGAFTAGLSTMSRVKAYIANQAEHHKRVTFQDELRSFLKKHEIEYDERYLWD</sequence>
<dbReference type="OrthoDB" id="9798161at2"/>
<dbReference type="GO" id="GO:0003677">
    <property type="term" value="F:DNA binding"/>
    <property type="evidence" value="ECO:0007669"/>
    <property type="project" value="InterPro"/>
</dbReference>
<evidence type="ECO:0000259" key="1">
    <source>
        <dbReference type="SMART" id="SM01321"/>
    </source>
</evidence>
<dbReference type="InterPro" id="IPR036515">
    <property type="entry name" value="Transposase_17_sf"/>
</dbReference>
<dbReference type="InterPro" id="IPR002686">
    <property type="entry name" value="Transposase_17"/>
</dbReference>
<dbReference type="RefSeq" id="WP_149109276.1">
    <property type="nucleotide sequence ID" value="NZ_CP042425.1"/>
</dbReference>
<dbReference type="Gene3D" id="3.30.70.1290">
    <property type="entry name" value="Transposase IS200-like"/>
    <property type="match status" value="1"/>
</dbReference>
<feature type="domain" description="Transposase IS200-like" evidence="1">
    <location>
        <begin position="5"/>
        <end position="119"/>
    </location>
</feature>
<organism evidence="2 3">
    <name type="scientific">Limnoglobus roseus</name>
    <dbReference type="NCBI Taxonomy" id="2598579"/>
    <lineage>
        <taxon>Bacteria</taxon>
        <taxon>Pseudomonadati</taxon>
        <taxon>Planctomycetota</taxon>
        <taxon>Planctomycetia</taxon>
        <taxon>Gemmatales</taxon>
        <taxon>Gemmataceae</taxon>
        <taxon>Limnoglobus</taxon>
    </lineage>
</organism>
<dbReference type="NCBIfam" id="NF033573">
    <property type="entry name" value="transpos_IS200"/>
    <property type="match status" value="1"/>
</dbReference>
<keyword evidence="3" id="KW-1185">Reference proteome</keyword>
<dbReference type="KEGG" id="lrs:PX52LOC_01271"/>